<evidence type="ECO:0000313" key="5">
    <source>
        <dbReference type="EMBL" id="RAI29723.1"/>
    </source>
</evidence>
<keyword evidence="3" id="KW-0413">Isomerase</keyword>
<evidence type="ECO:0000313" key="6">
    <source>
        <dbReference type="Proteomes" id="UP000249299"/>
    </source>
</evidence>
<keyword evidence="6" id="KW-1185">Reference proteome</keyword>
<dbReference type="GO" id="GO:0016854">
    <property type="term" value="F:racemase and epimerase activity"/>
    <property type="evidence" value="ECO:0007669"/>
    <property type="project" value="UniProtKB-ARBA"/>
</dbReference>
<reference evidence="5 6" key="1">
    <citation type="submission" date="2017-07" db="EMBL/GenBank/DDBJ databases">
        <title>Draft Genome Sequences of Select Purple Nonsulfur Bacteria.</title>
        <authorList>
            <person name="Lasarre B."/>
            <person name="Mckinlay J.B."/>
        </authorList>
    </citation>
    <scope>NUCLEOTIDE SEQUENCE [LARGE SCALE GENOMIC DNA]</scope>
    <source>
        <strain evidence="5 6">DSM 11290</strain>
    </source>
</reference>
<proteinExistence type="inferred from homology"/>
<name>A0A327JW71_9HYPH</name>
<dbReference type="PANTHER" id="PTHR48073:SF2">
    <property type="entry name" value="O-SUCCINYLBENZOATE SYNTHASE"/>
    <property type="match status" value="1"/>
</dbReference>
<dbReference type="PANTHER" id="PTHR48073">
    <property type="entry name" value="O-SUCCINYLBENZOATE SYNTHASE-RELATED"/>
    <property type="match status" value="1"/>
</dbReference>
<evidence type="ECO:0000256" key="1">
    <source>
        <dbReference type="ARBA" id="ARBA00008031"/>
    </source>
</evidence>
<dbReference type="SUPFAM" id="SSF54826">
    <property type="entry name" value="Enolase N-terminal domain-like"/>
    <property type="match status" value="1"/>
</dbReference>
<dbReference type="InterPro" id="IPR029017">
    <property type="entry name" value="Enolase-like_N"/>
</dbReference>
<dbReference type="AlphaFoldDB" id="A0A327JW71"/>
<dbReference type="Proteomes" id="UP000249299">
    <property type="component" value="Unassembled WGS sequence"/>
</dbReference>
<sequence length="376" mass="41476">MTSEEKKKVEKMIITNIEVIPFKIPNKRVVVWAAGSLPAAEHLIVKIVAEDGTFGLSEAIPRPMIYGETQAGMYHALTEHLKPMVVGQDSFNFQAIWEKFEYMPWNLAAKGAIDVALHDLNARLLNVSVAEFLGGPYRTKVPLCWQIGFGPVDEMIAEMKAKVDEGYRAFKVKGGPHPDEDIAVLREMRANSPAGTRLYIDANMAYGRQDALRVMRALEGVIDCLEEPMAASDDAGRKDLAARVDVPILSDESSFTVADVYRQIRLGAIGQVGIKIPRTGFTLSRKIVHLAECANIPVQVSLQAECDFGTAAGLQFACAFRQVSLPCELTYYVDNMGDSLLRVPLVIEDGHMHLPKGPGMGVDLDWEKVDRYAISI</sequence>
<dbReference type="SUPFAM" id="SSF51604">
    <property type="entry name" value="Enolase C-terminal domain-like"/>
    <property type="match status" value="1"/>
</dbReference>
<dbReference type="Gene3D" id="3.20.20.120">
    <property type="entry name" value="Enolase-like C-terminal domain"/>
    <property type="match status" value="1"/>
</dbReference>
<dbReference type="Gene3D" id="3.30.390.10">
    <property type="entry name" value="Enolase-like, N-terminal domain"/>
    <property type="match status" value="1"/>
</dbReference>
<organism evidence="5 6">
    <name type="scientific">Rhodobium orientis</name>
    <dbReference type="NCBI Taxonomy" id="34017"/>
    <lineage>
        <taxon>Bacteria</taxon>
        <taxon>Pseudomonadati</taxon>
        <taxon>Pseudomonadota</taxon>
        <taxon>Alphaproteobacteria</taxon>
        <taxon>Hyphomicrobiales</taxon>
        <taxon>Rhodobiaceae</taxon>
        <taxon>Rhodobium</taxon>
    </lineage>
</organism>
<dbReference type="GO" id="GO:0046872">
    <property type="term" value="F:metal ion binding"/>
    <property type="evidence" value="ECO:0007669"/>
    <property type="project" value="UniProtKB-KW"/>
</dbReference>
<dbReference type="Pfam" id="PF02746">
    <property type="entry name" value="MR_MLE_N"/>
    <property type="match status" value="1"/>
</dbReference>
<protein>
    <recommendedName>
        <fullName evidence="4">Mandelate racemase/muconate lactonizing enzyme C-terminal domain-containing protein</fullName>
    </recommendedName>
</protein>
<dbReference type="InterPro" id="IPR036849">
    <property type="entry name" value="Enolase-like_C_sf"/>
</dbReference>
<dbReference type="InterPro" id="IPR013342">
    <property type="entry name" value="Mandelate_racemase_C"/>
</dbReference>
<gene>
    <name evidence="5" type="ORF">CH339_01510</name>
</gene>
<dbReference type="InterPro" id="IPR013341">
    <property type="entry name" value="Mandelate_racemase_N_dom"/>
</dbReference>
<evidence type="ECO:0000256" key="2">
    <source>
        <dbReference type="ARBA" id="ARBA00022723"/>
    </source>
</evidence>
<evidence type="ECO:0000259" key="4">
    <source>
        <dbReference type="SMART" id="SM00922"/>
    </source>
</evidence>
<accession>A0A327JW71</accession>
<keyword evidence="2" id="KW-0479">Metal-binding</keyword>
<dbReference type="SMART" id="SM00922">
    <property type="entry name" value="MR_MLE"/>
    <property type="match status" value="1"/>
</dbReference>
<dbReference type="SFLD" id="SFLDG00180">
    <property type="entry name" value="muconate_cycloisomerase"/>
    <property type="match status" value="1"/>
</dbReference>
<feature type="domain" description="Mandelate racemase/muconate lactonizing enzyme C-terminal" evidence="4">
    <location>
        <begin position="152"/>
        <end position="247"/>
    </location>
</feature>
<dbReference type="GO" id="GO:0006518">
    <property type="term" value="P:peptide metabolic process"/>
    <property type="evidence" value="ECO:0007669"/>
    <property type="project" value="UniProtKB-ARBA"/>
</dbReference>
<comment type="caution">
    <text evidence="5">The sequence shown here is derived from an EMBL/GenBank/DDBJ whole genome shotgun (WGS) entry which is preliminary data.</text>
</comment>
<dbReference type="SFLD" id="SFLDS00001">
    <property type="entry name" value="Enolase"/>
    <property type="match status" value="1"/>
</dbReference>
<dbReference type="Pfam" id="PF13378">
    <property type="entry name" value="MR_MLE_C"/>
    <property type="match status" value="1"/>
</dbReference>
<dbReference type="InterPro" id="IPR029065">
    <property type="entry name" value="Enolase_C-like"/>
</dbReference>
<dbReference type="EMBL" id="NPEV01000002">
    <property type="protein sequence ID" value="RAI29723.1"/>
    <property type="molecule type" value="Genomic_DNA"/>
</dbReference>
<comment type="similarity">
    <text evidence="1">Belongs to the mandelate racemase/muconate lactonizing enzyme family.</text>
</comment>
<evidence type="ECO:0000256" key="3">
    <source>
        <dbReference type="ARBA" id="ARBA00023235"/>
    </source>
</evidence>